<dbReference type="EMBL" id="AEPD01000026">
    <property type="protein sequence ID" value="EFU30801.1"/>
    <property type="molecule type" value="Genomic_DNA"/>
</dbReference>
<accession>E6K6X0</accession>
<dbReference type="STRING" id="873513.HMPREF6485_1370"/>
<evidence type="ECO:0000313" key="2">
    <source>
        <dbReference type="Proteomes" id="UP000003112"/>
    </source>
</evidence>
<reference evidence="1 2" key="1">
    <citation type="submission" date="2010-10" db="EMBL/GenBank/DDBJ databases">
        <authorList>
            <person name="Muzny D."/>
            <person name="Qin X."/>
            <person name="Deng J."/>
            <person name="Jiang H."/>
            <person name="Liu Y."/>
            <person name="Qu J."/>
            <person name="Song X.-Z."/>
            <person name="Zhang L."/>
            <person name="Thornton R."/>
            <person name="Coyle M."/>
            <person name="Francisco L."/>
            <person name="Jackson L."/>
            <person name="Javaid M."/>
            <person name="Korchina V."/>
            <person name="Kovar C."/>
            <person name="Mata R."/>
            <person name="Mathew T."/>
            <person name="Ngo R."/>
            <person name="Nguyen L."/>
            <person name="Nguyen N."/>
            <person name="Okwuonu G."/>
            <person name="Ongeri F."/>
            <person name="Pham C."/>
            <person name="Simmons D."/>
            <person name="Wilczek-Boney K."/>
            <person name="Hale W."/>
            <person name="Jakkamsetti A."/>
            <person name="Pham P."/>
            <person name="Ruth R."/>
            <person name="San Lucas F."/>
            <person name="Warren J."/>
            <person name="Zhang J."/>
            <person name="Zhao Z."/>
            <person name="Zhou C."/>
            <person name="Zhu D."/>
            <person name="Lee S."/>
            <person name="Bess C."/>
            <person name="Blankenburg K."/>
            <person name="Forbes L."/>
            <person name="Fu Q."/>
            <person name="Gubbala S."/>
            <person name="Hirani K."/>
            <person name="Jayaseelan J.C."/>
            <person name="Lara F."/>
            <person name="Munidasa M."/>
            <person name="Palculict T."/>
            <person name="Patil S."/>
            <person name="Pu L.-L."/>
            <person name="Saada N."/>
            <person name="Tang L."/>
            <person name="Weissenberger G."/>
            <person name="Zhu Y."/>
            <person name="Hemphill L."/>
            <person name="Shang Y."/>
            <person name="Youmans B."/>
            <person name="Ayvaz T."/>
            <person name="Ross M."/>
            <person name="Santibanez J."/>
            <person name="Aqrawi P."/>
            <person name="Gross S."/>
            <person name="Joshi V."/>
            <person name="Fowler G."/>
            <person name="Nazareth L."/>
            <person name="Reid J."/>
            <person name="Worley K."/>
            <person name="Petrosino J."/>
            <person name="Highlander S."/>
            <person name="Gibbs R."/>
        </authorList>
    </citation>
    <scope>NUCLEOTIDE SEQUENCE [LARGE SCALE GENOMIC DNA]</scope>
    <source>
        <strain evidence="1 2">ATCC 33574</strain>
    </source>
</reference>
<keyword evidence="2" id="KW-1185">Reference proteome</keyword>
<dbReference type="Proteomes" id="UP000003112">
    <property type="component" value="Unassembled WGS sequence"/>
</dbReference>
<evidence type="ECO:0000313" key="1">
    <source>
        <dbReference type="EMBL" id="EFU30801.1"/>
    </source>
</evidence>
<dbReference type="HOGENOM" id="CLU_3187258_0_0_10"/>
<name>E6K6X0_9BACT</name>
<dbReference type="AlphaFoldDB" id="E6K6X0"/>
<organism evidence="1 2">
    <name type="scientific">Segatella buccae ATCC 33574</name>
    <dbReference type="NCBI Taxonomy" id="873513"/>
    <lineage>
        <taxon>Bacteria</taxon>
        <taxon>Pseudomonadati</taxon>
        <taxon>Bacteroidota</taxon>
        <taxon>Bacteroidia</taxon>
        <taxon>Bacteroidales</taxon>
        <taxon>Prevotellaceae</taxon>
        <taxon>Segatella</taxon>
    </lineage>
</organism>
<proteinExistence type="predicted"/>
<comment type="caution">
    <text evidence="1">The sequence shown here is derived from an EMBL/GenBank/DDBJ whole genome shotgun (WGS) entry which is preliminary data.</text>
</comment>
<sequence>MSHGATCANNRYFHNRILFNEIKYVGCKITTFCAIKDNKSMFFLLL</sequence>
<protein>
    <submittedName>
        <fullName evidence="1">Uncharacterized protein</fullName>
    </submittedName>
</protein>
<gene>
    <name evidence="1" type="ORF">HMPREF6485_1370</name>
</gene>